<dbReference type="EMBL" id="MNCJ02000326">
    <property type="protein sequence ID" value="KAF5783382.1"/>
    <property type="molecule type" value="Genomic_DNA"/>
</dbReference>
<comment type="caution">
    <text evidence="1">The sequence shown here is derived from an EMBL/GenBank/DDBJ whole genome shotgun (WGS) entry which is preliminary data.</text>
</comment>
<keyword evidence="2" id="KW-1185">Reference proteome</keyword>
<gene>
    <name evidence="1" type="ORF">HanXRQr2_Chr11g0507271</name>
</gene>
<sequence>MHLKQVMCYVCSLVFSTNNLRETSMSKGRCRCPLRPQNECEKVVWKPDLHVEHTVPWVAYSWCIHFIKWQKKGIRLDIANYVDGEEEEESGGDQSLDDHDMICPMLKQERESTETMKTFSYRAMLSIRDCMNKESGFVQEQLMKTKAV</sequence>
<dbReference type="Gramene" id="mRNA:HanXRQr2_Chr11g0507271">
    <property type="protein sequence ID" value="mRNA:HanXRQr2_Chr11g0507271"/>
    <property type="gene ID" value="HanXRQr2_Chr11g0507271"/>
</dbReference>
<proteinExistence type="predicted"/>
<protein>
    <submittedName>
        <fullName evidence="1">Uncharacterized protein</fullName>
    </submittedName>
</protein>
<evidence type="ECO:0000313" key="2">
    <source>
        <dbReference type="Proteomes" id="UP000215914"/>
    </source>
</evidence>
<accession>A0A9K3N1A5</accession>
<dbReference type="AlphaFoldDB" id="A0A9K3N1A5"/>
<name>A0A9K3N1A5_HELAN</name>
<reference evidence="1" key="1">
    <citation type="journal article" date="2017" name="Nature">
        <title>The sunflower genome provides insights into oil metabolism, flowering and Asterid evolution.</title>
        <authorList>
            <person name="Badouin H."/>
            <person name="Gouzy J."/>
            <person name="Grassa C.J."/>
            <person name="Murat F."/>
            <person name="Staton S.E."/>
            <person name="Cottret L."/>
            <person name="Lelandais-Briere C."/>
            <person name="Owens G.L."/>
            <person name="Carrere S."/>
            <person name="Mayjonade B."/>
            <person name="Legrand L."/>
            <person name="Gill N."/>
            <person name="Kane N.C."/>
            <person name="Bowers J.E."/>
            <person name="Hubner S."/>
            <person name="Bellec A."/>
            <person name="Berard A."/>
            <person name="Berges H."/>
            <person name="Blanchet N."/>
            <person name="Boniface M.C."/>
            <person name="Brunel D."/>
            <person name="Catrice O."/>
            <person name="Chaidir N."/>
            <person name="Claudel C."/>
            <person name="Donnadieu C."/>
            <person name="Faraut T."/>
            <person name="Fievet G."/>
            <person name="Helmstetter N."/>
            <person name="King M."/>
            <person name="Knapp S.J."/>
            <person name="Lai Z."/>
            <person name="Le Paslier M.C."/>
            <person name="Lippi Y."/>
            <person name="Lorenzon L."/>
            <person name="Mandel J.R."/>
            <person name="Marage G."/>
            <person name="Marchand G."/>
            <person name="Marquand E."/>
            <person name="Bret-Mestries E."/>
            <person name="Morien E."/>
            <person name="Nambeesan S."/>
            <person name="Nguyen T."/>
            <person name="Pegot-Espagnet P."/>
            <person name="Pouilly N."/>
            <person name="Raftis F."/>
            <person name="Sallet E."/>
            <person name="Schiex T."/>
            <person name="Thomas J."/>
            <person name="Vandecasteele C."/>
            <person name="Vares D."/>
            <person name="Vear F."/>
            <person name="Vautrin S."/>
            <person name="Crespi M."/>
            <person name="Mangin B."/>
            <person name="Burke J.M."/>
            <person name="Salse J."/>
            <person name="Munos S."/>
            <person name="Vincourt P."/>
            <person name="Rieseberg L.H."/>
            <person name="Langlade N.B."/>
        </authorList>
    </citation>
    <scope>NUCLEOTIDE SEQUENCE</scope>
    <source>
        <tissue evidence="1">Leaves</tissue>
    </source>
</reference>
<organism evidence="1 2">
    <name type="scientific">Helianthus annuus</name>
    <name type="common">Common sunflower</name>
    <dbReference type="NCBI Taxonomy" id="4232"/>
    <lineage>
        <taxon>Eukaryota</taxon>
        <taxon>Viridiplantae</taxon>
        <taxon>Streptophyta</taxon>
        <taxon>Embryophyta</taxon>
        <taxon>Tracheophyta</taxon>
        <taxon>Spermatophyta</taxon>
        <taxon>Magnoliopsida</taxon>
        <taxon>eudicotyledons</taxon>
        <taxon>Gunneridae</taxon>
        <taxon>Pentapetalae</taxon>
        <taxon>asterids</taxon>
        <taxon>campanulids</taxon>
        <taxon>Asterales</taxon>
        <taxon>Asteraceae</taxon>
        <taxon>Asteroideae</taxon>
        <taxon>Heliantheae alliance</taxon>
        <taxon>Heliantheae</taxon>
        <taxon>Helianthus</taxon>
    </lineage>
</organism>
<reference evidence="1" key="2">
    <citation type="submission" date="2020-06" db="EMBL/GenBank/DDBJ databases">
        <title>Helianthus annuus Genome sequencing and assembly Release 2.</title>
        <authorList>
            <person name="Gouzy J."/>
            <person name="Langlade N."/>
            <person name="Munos S."/>
        </authorList>
    </citation>
    <scope>NUCLEOTIDE SEQUENCE</scope>
    <source>
        <tissue evidence="1">Leaves</tissue>
    </source>
</reference>
<dbReference type="Proteomes" id="UP000215914">
    <property type="component" value="Unassembled WGS sequence"/>
</dbReference>
<evidence type="ECO:0000313" key="1">
    <source>
        <dbReference type="EMBL" id="KAF5783382.1"/>
    </source>
</evidence>